<keyword evidence="3" id="KW-0862">Zinc</keyword>
<dbReference type="GO" id="GO:0003676">
    <property type="term" value="F:nucleic acid binding"/>
    <property type="evidence" value="ECO:0007669"/>
    <property type="project" value="InterPro"/>
</dbReference>
<proteinExistence type="predicted"/>
<evidence type="ECO:0000313" key="9">
    <source>
        <dbReference type="EMBL" id="CCC95094.1"/>
    </source>
</evidence>
<keyword evidence="4" id="KW-0539">Nucleus</keyword>
<evidence type="ECO:0000256" key="3">
    <source>
        <dbReference type="ARBA" id="ARBA00022833"/>
    </source>
</evidence>
<name>G0V0C4_TRYCI</name>
<organism evidence="9">
    <name type="scientific">Trypanosoma congolense (strain IL3000)</name>
    <dbReference type="NCBI Taxonomy" id="1068625"/>
    <lineage>
        <taxon>Eukaryota</taxon>
        <taxon>Discoba</taxon>
        <taxon>Euglenozoa</taxon>
        <taxon>Kinetoplastea</taxon>
        <taxon>Metakinetoplastina</taxon>
        <taxon>Trypanosomatida</taxon>
        <taxon>Trypanosomatidae</taxon>
        <taxon>Trypanosoma</taxon>
        <taxon>Nannomonas</taxon>
    </lineage>
</organism>
<dbReference type="PANTHER" id="PTHR11477:SF0">
    <property type="entry name" value="IP08861P-RELATED"/>
    <property type="match status" value="1"/>
</dbReference>
<dbReference type="CDD" id="cd13749">
    <property type="entry name" value="Zn-ribbon_TFIIS"/>
    <property type="match status" value="1"/>
</dbReference>
<evidence type="ECO:0000256" key="6">
    <source>
        <dbReference type="SAM" id="MobiDB-lite"/>
    </source>
</evidence>
<dbReference type="VEuPathDB" id="TriTrypDB:TcIL3000.11.4990"/>
<reference evidence="9" key="1">
    <citation type="journal article" date="2012" name="Proc. Natl. Acad. Sci. U.S.A.">
        <title>Antigenic diversity is generated by distinct evolutionary mechanisms in African trypanosome species.</title>
        <authorList>
            <person name="Jackson A.P."/>
            <person name="Berry A."/>
            <person name="Aslett M."/>
            <person name="Allison H.C."/>
            <person name="Burton P."/>
            <person name="Vavrova-Anderson J."/>
            <person name="Brown R."/>
            <person name="Browne H."/>
            <person name="Corton N."/>
            <person name="Hauser H."/>
            <person name="Gamble J."/>
            <person name="Gilderthorp R."/>
            <person name="Marcello L."/>
            <person name="McQuillan J."/>
            <person name="Otto T.D."/>
            <person name="Quail M.A."/>
            <person name="Sanders M.J."/>
            <person name="van Tonder A."/>
            <person name="Ginger M.L."/>
            <person name="Field M.C."/>
            <person name="Barry J.D."/>
            <person name="Hertz-Fowler C."/>
            <person name="Berriman M."/>
        </authorList>
    </citation>
    <scope>NUCLEOTIDE SEQUENCE</scope>
    <source>
        <strain evidence="9">IL3000</strain>
    </source>
</reference>
<dbReference type="AlphaFoldDB" id="G0V0C4"/>
<dbReference type="Gene3D" id="1.10.472.30">
    <property type="entry name" value="Transcription elongation factor S-II, central domain"/>
    <property type="match status" value="1"/>
</dbReference>
<dbReference type="InterPro" id="IPR003618">
    <property type="entry name" value="TFIIS_cen_dom"/>
</dbReference>
<feature type="region of interest" description="Disordered" evidence="6">
    <location>
        <begin position="1"/>
        <end position="40"/>
    </location>
</feature>
<keyword evidence="1" id="KW-0479">Metal-binding</keyword>
<feature type="compositionally biased region" description="Basic and acidic residues" evidence="6">
    <location>
        <begin position="1"/>
        <end position="19"/>
    </location>
</feature>
<dbReference type="Gene3D" id="2.20.25.10">
    <property type="match status" value="1"/>
</dbReference>
<evidence type="ECO:0000256" key="4">
    <source>
        <dbReference type="ARBA" id="ARBA00023242"/>
    </source>
</evidence>
<dbReference type="InterPro" id="IPR036575">
    <property type="entry name" value="TFIIS_cen_dom_sf"/>
</dbReference>
<keyword evidence="9" id="KW-0251">Elongation factor</keyword>
<dbReference type="GO" id="GO:0008270">
    <property type="term" value="F:zinc ion binding"/>
    <property type="evidence" value="ECO:0007669"/>
    <property type="project" value="UniProtKB-KW"/>
</dbReference>
<protein>
    <submittedName>
        <fullName evidence="9">Putative transcription elongation factor</fullName>
    </submittedName>
</protein>
<dbReference type="GO" id="GO:0005634">
    <property type="term" value="C:nucleus"/>
    <property type="evidence" value="ECO:0007669"/>
    <property type="project" value="TreeGrafter"/>
</dbReference>
<feature type="domain" description="TFIIS-type" evidence="7">
    <location>
        <begin position="165"/>
        <end position="205"/>
    </location>
</feature>
<dbReference type="EMBL" id="HE575324">
    <property type="protein sequence ID" value="CCC95094.1"/>
    <property type="molecule type" value="Genomic_DNA"/>
</dbReference>
<dbReference type="GO" id="GO:0006351">
    <property type="term" value="P:DNA-templated transcription"/>
    <property type="evidence" value="ECO:0007669"/>
    <property type="project" value="InterPro"/>
</dbReference>
<dbReference type="SMART" id="SM00440">
    <property type="entry name" value="ZnF_C2C2"/>
    <property type="match status" value="1"/>
</dbReference>
<evidence type="ECO:0000256" key="5">
    <source>
        <dbReference type="PROSITE-ProRule" id="PRU00472"/>
    </source>
</evidence>
<evidence type="ECO:0000256" key="2">
    <source>
        <dbReference type="ARBA" id="ARBA00022771"/>
    </source>
</evidence>
<dbReference type="SUPFAM" id="SSF46942">
    <property type="entry name" value="Elongation factor TFIIS domain 2"/>
    <property type="match status" value="1"/>
</dbReference>
<dbReference type="InterPro" id="IPR001222">
    <property type="entry name" value="Znf_TFIIS"/>
</dbReference>
<dbReference type="GO" id="GO:0003746">
    <property type="term" value="F:translation elongation factor activity"/>
    <property type="evidence" value="ECO:0007669"/>
    <property type="project" value="UniProtKB-KW"/>
</dbReference>
<accession>G0V0C4</accession>
<keyword evidence="2 5" id="KW-0863">Zinc-finger</keyword>
<keyword evidence="9" id="KW-0648">Protein biosynthesis</keyword>
<dbReference type="PROSITE" id="PS51321">
    <property type="entry name" value="TFIIS_CENTRAL"/>
    <property type="match status" value="1"/>
</dbReference>
<dbReference type="Pfam" id="PF07500">
    <property type="entry name" value="TFIIS_M"/>
    <property type="match status" value="1"/>
</dbReference>
<dbReference type="SUPFAM" id="SSF57783">
    <property type="entry name" value="Zinc beta-ribbon"/>
    <property type="match status" value="1"/>
</dbReference>
<dbReference type="PANTHER" id="PTHR11477">
    <property type="entry name" value="TRANSCRIPTION FACTOR S-II ZINC FINGER DOMAIN-CONTAINING PROTEIN"/>
    <property type="match status" value="1"/>
</dbReference>
<sequence length="207" mass="23457">MSETSDVKKLALKRPRSEDPTEEQSPALHKEGAPTSSKLIQGRQGDARLIKWKTMLCRVLTQGRKVEDEERVSGVAQRVVEAIPGGRSESADTFRVLLVHMGDAKNEKLRESIIEGVLSVETLVRMKESELLNPEERMKQEAAFLERCKDTDLSEIRKATSTTSTLFPCPSCKARNCSWSQKQTRSADEPMTVFCICNVCDHKWRRY</sequence>
<evidence type="ECO:0000259" key="7">
    <source>
        <dbReference type="PROSITE" id="PS51133"/>
    </source>
</evidence>
<dbReference type="Pfam" id="PF01096">
    <property type="entry name" value="Zn_ribbon_TFIIS"/>
    <property type="match status" value="1"/>
</dbReference>
<feature type="domain" description="TFIIS central" evidence="8">
    <location>
        <begin position="47"/>
        <end position="159"/>
    </location>
</feature>
<evidence type="ECO:0000259" key="8">
    <source>
        <dbReference type="PROSITE" id="PS51321"/>
    </source>
</evidence>
<evidence type="ECO:0000256" key="1">
    <source>
        <dbReference type="ARBA" id="ARBA00022723"/>
    </source>
</evidence>
<gene>
    <name evidence="9" type="ORF">TCIL3000_11_4990</name>
</gene>
<dbReference type="PROSITE" id="PS51133">
    <property type="entry name" value="ZF_TFIIS_2"/>
    <property type="match status" value="1"/>
</dbReference>